<evidence type="ECO:0000313" key="2">
    <source>
        <dbReference type="EMBL" id="KAJ8405197.1"/>
    </source>
</evidence>
<dbReference type="Proteomes" id="UP001221898">
    <property type="component" value="Unassembled WGS sequence"/>
</dbReference>
<evidence type="ECO:0000313" key="3">
    <source>
        <dbReference type="Proteomes" id="UP001221898"/>
    </source>
</evidence>
<organism evidence="2 3">
    <name type="scientific">Aldrovandia affinis</name>
    <dbReference type="NCBI Taxonomy" id="143900"/>
    <lineage>
        <taxon>Eukaryota</taxon>
        <taxon>Metazoa</taxon>
        <taxon>Chordata</taxon>
        <taxon>Craniata</taxon>
        <taxon>Vertebrata</taxon>
        <taxon>Euteleostomi</taxon>
        <taxon>Actinopterygii</taxon>
        <taxon>Neopterygii</taxon>
        <taxon>Teleostei</taxon>
        <taxon>Notacanthiformes</taxon>
        <taxon>Halosauridae</taxon>
        <taxon>Aldrovandia</taxon>
    </lineage>
</organism>
<proteinExistence type="predicted"/>
<dbReference type="AlphaFoldDB" id="A0AAD7SM51"/>
<keyword evidence="3" id="KW-1185">Reference proteome</keyword>
<evidence type="ECO:0000256" key="1">
    <source>
        <dbReference type="SAM" id="MobiDB-lite"/>
    </source>
</evidence>
<protein>
    <submittedName>
        <fullName evidence="2">Uncharacterized protein</fullName>
    </submittedName>
</protein>
<feature type="compositionally biased region" description="Polar residues" evidence="1">
    <location>
        <begin position="116"/>
        <end position="128"/>
    </location>
</feature>
<gene>
    <name evidence="2" type="ORF">AAFF_G00321880</name>
</gene>
<feature type="region of interest" description="Disordered" evidence="1">
    <location>
        <begin position="107"/>
        <end position="128"/>
    </location>
</feature>
<dbReference type="EMBL" id="JAINUG010000049">
    <property type="protein sequence ID" value="KAJ8405197.1"/>
    <property type="molecule type" value="Genomic_DNA"/>
</dbReference>
<comment type="caution">
    <text evidence="2">The sequence shown here is derived from an EMBL/GenBank/DDBJ whole genome shotgun (WGS) entry which is preliminary data.</text>
</comment>
<name>A0AAD7SM51_9TELE</name>
<sequence>MSGFCSEAWLRCTCGAGRRLQTRRHAATGARLLSAGKLSSCSLLPCCHPPPPPSQTASCAAGGDVTPILTSDIRRMRFVTSRHNPPLSRPPAPWCCTVPLTQGHLTHQAGVPSLTRADNSATSLHHSP</sequence>
<reference evidence="2" key="1">
    <citation type="journal article" date="2023" name="Science">
        <title>Genome structures resolve the early diversification of teleost fishes.</title>
        <authorList>
            <person name="Parey E."/>
            <person name="Louis A."/>
            <person name="Montfort J."/>
            <person name="Bouchez O."/>
            <person name="Roques C."/>
            <person name="Iampietro C."/>
            <person name="Lluch J."/>
            <person name="Castinel A."/>
            <person name="Donnadieu C."/>
            <person name="Desvignes T."/>
            <person name="Floi Bucao C."/>
            <person name="Jouanno E."/>
            <person name="Wen M."/>
            <person name="Mejri S."/>
            <person name="Dirks R."/>
            <person name="Jansen H."/>
            <person name="Henkel C."/>
            <person name="Chen W.J."/>
            <person name="Zahm M."/>
            <person name="Cabau C."/>
            <person name="Klopp C."/>
            <person name="Thompson A.W."/>
            <person name="Robinson-Rechavi M."/>
            <person name="Braasch I."/>
            <person name="Lecointre G."/>
            <person name="Bobe J."/>
            <person name="Postlethwait J.H."/>
            <person name="Berthelot C."/>
            <person name="Roest Crollius H."/>
            <person name="Guiguen Y."/>
        </authorList>
    </citation>
    <scope>NUCLEOTIDE SEQUENCE</scope>
    <source>
        <strain evidence="2">NC1722</strain>
    </source>
</reference>
<accession>A0AAD7SM51</accession>